<organism evidence="5 6">
    <name type="scientific">Champsocephalus esox</name>
    <name type="common">pike icefish</name>
    <dbReference type="NCBI Taxonomy" id="159716"/>
    <lineage>
        <taxon>Eukaryota</taxon>
        <taxon>Metazoa</taxon>
        <taxon>Chordata</taxon>
        <taxon>Craniata</taxon>
        <taxon>Vertebrata</taxon>
        <taxon>Euteleostomi</taxon>
        <taxon>Actinopterygii</taxon>
        <taxon>Neopterygii</taxon>
        <taxon>Teleostei</taxon>
        <taxon>Neoteleostei</taxon>
        <taxon>Acanthomorphata</taxon>
        <taxon>Eupercaria</taxon>
        <taxon>Perciformes</taxon>
        <taxon>Notothenioidei</taxon>
        <taxon>Channichthyidae</taxon>
        <taxon>Champsocephalus</taxon>
    </lineage>
</organism>
<dbReference type="SUPFAM" id="SSF57184">
    <property type="entry name" value="Growth factor receptor domain"/>
    <property type="match status" value="5"/>
</dbReference>
<dbReference type="AlphaFoldDB" id="A0AAN8HBT0"/>
<accession>A0AAN8HBT0</accession>
<keyword evidence="6" id="KW-1185">Reference proteome</keyword>
<dbReference type="CDD" id="cd00064">
    <property type="entry name" value="FU"/>
    <property type="match status" value="6"/>
</dbReference>
<evidence type="ECO:0000256" key="2">
    <source>
        <dbReference type="ARBA" id="ARBA00022737"/>
    </source>
</evidence>
<dbReference type="InterPro" id="IPR039005">
    <property type="entry name" value="CSPG_rpt"/>
</dbReference>
<protein>
    <recommendedName>
        <fullName evidence="7">Extracellular matrix protein FRAS1</fullName>
    </recommendedName>
</protein>
<sequence>MFFLLLNPPGCHESCSECRGPGQQECVSCSDLAALLKDGGCVPDCGAGFYSQEGVCYACDSSCASCFPDNPNCMSCLPEAALHHGKCISQCPAQHYLHDNSRCRVCHSSCSSCRGPSVSQCTLCPAGRLLHQGQCVEACGEGLYSQDTTCHNCHPSCRSCVGPLASDCLRCLKPEEALLLQSSPLQHGVCTAGCPAHSFLDHMHTCRECHPSCWLCTGPSADNCTSCPPPSSLHEGRCVHTSPQGFFIQDNQYQACHPSCQACSGPSQADCTSCPPLASIHSGYCRTSCQEGLFLNAVTGECHKCSSDCQRCTADLQTGIGSVCLWCEVARTWLLGDHCVSHCPQGHYGYHGACIRCHSSCDGCSGAGPLSCTSCPSGSVLLPSGLCAPECPLGYYDDGHKICQVCNSQCLTCDTPGVCTSCRDPAKVLLFGECQYDSCAHQYYLNTSTRACRECDWSCNACKGPLRTDCLLCMEGHVLQDGLCTQGCSTGFYRDGDKCLGCDDHCTECRGSGQCIMCQPPYATLQGQCVLECGRNYFLEASSQICKPCSSDCVLCDGVGRCSACRDQTFLMEGYCTPNCGHGFYADQKTRTCYGNTHPPALQVNGSLLVPLSGISPLAPSLLQVRDPDSPSERLVFQLVQIPSNGQLVLFRGEEGEGKEGRDLTRDDTFTWAELRTGRVRFRHQRDKARTGEFSLRVADPELFSQPEIIQVQAVSMQPPVVVTLTPLPVESRGAMATITKSVLQVDDPDNPADVLVMVLEPPRHGRLTRLHGDRTLSRFKLEELSREQIQYIHDGSEGEEDGMVLQVNDGHSYRNILLQVHINQKVGRTEGEDGR</sequence>
<name>A0AAN8HBT0_9TELE</name>
<keyword evidence="2" id="KW-0677">Repeat</keyword>
<dbReference type="FunFam" id="2.10.220.10:FF:000026">
    <property type="entry name" value="Fraser extracellular matrix complex subunit 1"/>
    <property type="match status" value="1"/>
</dbReference>
<keyword evidence="3" id="KW-0325">Glycoprotein</keyword>
<evidence type="ECO:0000256" key="1">
    <source>
        <dbReference type="ARBA" id="ARBA00022729"/>
    </source>
</evidence>
<feature type="repeat" description="CSPG" evidence="4">
    <location>
        <begin position="719"/>
        <end position="809"/>
    </location>
</feature>
<dbReference type="PANTHER" id="PTHR45739:SF1">
    <property type="entry name" value="EXTRACELLULAR MATRIX ORGANIZING PROTEIN FRAS1"/>
    <property type="match status" value="1"/>
</dbReference>
<dbReference type="InterPro" id="IPR051561">
    <property type="entry name" value="FRAS1_ECM"/>
</dbReference>
<dbReference type="InterPro" id="IPR006212">
    <property type="entry name" value="Furin_repeat"/>
</dbReference>
<evidence type="ECO:0008006" key="7">
    <source>
        <dbReference type="Google" id="ProtNLM"/>
    </source>
</evidence>
<dbReference type="GO" id="GO:0009653">
    <property type="term" value="P:anatomical structure morphogenesis"/>
    <property type="evidence" value="ECO:0007669"/>
    <property type="project" value="TreeGrafter"/>
</dbReference>
<evidence type="ECO:0000256" key="3">
    <source>
        <dbReference type="ARBA" id="ARBA00023180"/>
    </source>
</evidence>
<evidence type="ECO:0000313" key="5">
    <source>
        <dbReference type="EMBL" id="KAK5909397.1"/>
    </source>
</evidence>
<dbReference type="SMART" id="SM00261">
    <property type="entry name" value="FU"/>
    <property type="match status" value="12"/>
</dbReference>
<gene>
    <name evidence="5" type="ORF">CesoFtcFv8_003329</name>
</gene>
<evidence type="ECO:0000256" key="4">
    <source>
        <dbReference type="PROSITE-ProRule" id="PRU01201"/>
    </source>
</evidence>
<feature type="repeat" description="CSPG" evidence="4">
    <location>
        <begin position="599"/>
        <end position="699"/>
    </location>
</feature>
<proteinExistence type="predicted"/>
<dbReference type="Proteomes" id="UP001335648">
    <property type="component" value="Unassembled WGS sequence"/>
</dbReference>
<comment type="caution">
    <text evidence="5">The sequence shown here is derived from an EMBL/GenBank/DDBJ whole genome shotgun (WGS) entry which is preliminary data.</text>
</comment>
<keyword evidence="1" id="KW-0732">Signal</keyword>
<evidence type="ECO:0000313" key="6">
    <source>
        <dbReference type="Proteomes" id="UP001335648"/>
    </source>
</evidence>
<dbReference type="PROSITE" id="PS51854">
    <property type="entry name" value="CSPG"/>
    <property type="match status" value="2"/>
</dbReference>
<dbReference type="Pfam" id="PF16184">
    <property type="entry name" value="Cadherin_3"/>
    <property type="match status" value="2"/>
</dbReference>
<reference evidence="5 6" key="1">
    <citation type="journal article" date="2023" name="Mol. Biol. Evol.">
        <title>Genomics of Secondarily Temperate Adaptation in the Only Non-Antarctic Icefish.</title>
        <authorList>
            <person name="Rivera-Colon A.G."/>
            <person name="Rayamajhi N."/>
            <person name="Minhas B.F."/>
            <person name="Madrigal G."/>
            <person name="Bilyk K.T."/>
            <person name="Yoon V."/>
            <person name="Hune M."/>
            <person name="Gregory S."/>
            <person name="Cheng C.H.C."/>
            <person name="Catchen J.M."/>
        </authorList>
    </citation>
    <scope>NUCLEOTIDE SEQUENCE [LARGE SCALE GENOMIC DNA]</scope>
    <source>
        <strain evidence="5">JC2023a</strain>
    </source>
</reference>
<dbReference type="Gene3D" id="2.10.220.10">
    <property type="entry name" value="Hormone Receptor, Insulin-like Growth Factor Receptor 1, Chain A, domain 2"/>
    <property type="match status" value="7"/>
</dbReference>
<dbReference type="InterPro" id="IPR009030">
    <property type="entry name" value="Growth_fac_rcpt_cys_sf"/>
</dbReference>
<dbReference type="EMBL" id="JAULUE010002048">
    <property type="protein sequence ID" value="KAK5909397.1"/>
    <property type="molecule type" value="Genomic_DNA"/>
</dbReference>
<dbReference type="PANTHER" id="PTHR45739">
    <property type="entry name" value="MATRIX PROTEIN, PUTATIVE-RELATED"/>
    <property type="match status" value="1"/>
</dbReference>